<dbReference type="SUPFAM" id="SSF63411">
    <property type="entry name" value="LuxS/MPP-like metallohydrolase"/>
    <property type="match status" value="2"/>
</dbReference>
<keyword evidence="3" id="KW-0378">Hydrolase</keyword>
<reference evidence="7 8" key="1">
    <citation type="submission" date="2024-09" db="EMBL/GenBank/DDBJ databases">
        <authorList>
            <person name="Zhang Z.-H."/>
        </authorList>
    </citation>
    <scope>NUCLEOTIDE SEQUENCE [LARGE SCALE GENOMIC DNA]</scope>
    <source>
        <strain evidence="7 8">HHTR114</strain>
    </source>
</reference>
<dbReference type="RefSeq" id="WP_379882267.1">
    <property type="nucleotide sequence ID" value="NZ_JBHPON010000002.1"/>
</dbReference>
<comment type="similarity">
    <text evidence="2 4">Belongs to the peptidase M16 family.</text>
</comment>
<keyword evidence="3" id="KW-0482">Metalloprotease</keyword>
<evidence type="ECO:0000256" key="2">
    <source>
        <dbReference type="ARBA" id="ARBA00007261"/>
    </source>
</evidence>
<evidence type="ECO:0000256" key="3">
    <source>
        <dbReference type="ARBA" id="ARBA00023049"/>
    </source>
</evidence>
<evidence type="ECO:0000313" key="7">
    <source>
        <dbReference type="EMBL" id="MFC6036495.1"/>
    </source>
</evidence>
<name>A0ABW1KYP2_9PROT</name>
<dbReference type="InterPro" id="IPR001431">
    <property type="entry name" value="Pept_M16_Zn_BS"/>
</dbReference>
<dbReference type="Proteomes" id="UP001596116">
    <property type="component" value="Unassembled WGS sequence"/>
</dbReference>
<dbReference type="EMBL" id="JBHPON010000002">
    <property type="protein sequence ID" value="MFC6036495.1"/>
    <property type="molecule type" value="Genomic_DNA"/>
</dbReference>
<dbReference type="InterPro" id="IPR050361">
    <property type="entry name" value="MPP/UQCRC_Complex"/>
</dbReference>
<dbReference type="Pfam" id="PF05193">
    <property type="entry name" value="Peptidase_M16_C"/>
    <property type="match status" value="1"/>
</dbReference>
<gene>
    <name evidence="7" type="ORF">ACFMB1_13140</name>
</gene>
<protein>
    <submittedName>
        <fullName evidence="7">M16 family metallopeptidase</fullName>
    </submittedName>
</protein>
<feature type="domain" description="Peptidase M16 N-terminal" evidence="5">
    <location>
        <begin position="13"/>
        <end position="159"/>
    </location>
</feature>
<comment type="cofactor">
    <cofactor evidence="1">
        <name>Zn(2+)</name>
        <dbReference type="ChEBI" id="CHEBI:29105"/>
    </cofactor>
</comment>
<dbReference type="Pfam" id="PF00675">
    <property type="entry name" value="Peptidase_M16"/>
    <property type="match status" value="1"/>
</dbReference>
<evidence type="ECO:0000259" key="5">
    <source>
        <dbReference type="Pfam" id="PF00675"/>
    </source>
</evidence>
<evidence type="ECO:0000313" key="8">
    <source>
        <dbReference type="Proteomes" id="UP001596116"/>
    </source>
</evidence>
<keyword evidence="8" id="KW-1185">Reference proteome</keyword>
<evidence type="ECO:0000259" key="6">
    <source>
        <dbReference type="Pfam" id="PF05193"/>
    </source>
</evidence>
<dbReference type="InterPro" id="IPR011249">
    <property type="entry name" value="Metalloenz_LuxS/M16"/>
</dbReference>
<dbReference type="PANTHER" id="PTHR11851">
    <property type="entry name" value="METALLOPROTEASE"/>
    <property type="match status" value="1"/>
</dbReference>
<dbReference type="PANTHER" id="PTHR11851:SF49">
    <property type="entry name" value="MITOCHONDRIAL-PROCESSING PEPTIDASE SUBUNIT ALPHA"/>
    <property type="match status" value="1"/>
</dbReference>
<proteinExistence type="inferred from homology"/>
<accession>A0ABW1KYP2</accession>
<comment type="caution">
    <text evidence="7">The sequence shown here is derived from an EMBL/GenBank/DDBJ whole genome shotgun (WGS) entry which is preliminary data.</text>
</comment>
<dbReference type="PROSITE" id="PS00143">
    <property type="entry name" value="INSULINASE"/>
    <property type="match status" value="1"/>
</dbReference>
<evidence type="ECO:0000256" key="1">
    <source>
        <dbReference type="ARBA" id="ARBA00001947"/>
    </source>
</evidence>
<feature type="domain" description="Peptidase M16 C-terminal" evidence="6">
    <location>
        <begin position="169"/>
        <end position="337"/>
    </location>
</feature>
<organism evidence="7 8">
    <name type="scientific">Hyphococcus aureus</name>
    <dbReference type="NCBI Taxonomy" id="2666033"/>
    <lineage>
        <taxon>Bacteria</taxon>
        <taxon>Pseudomonadati</taxon>
        <taxon>Pseudomonadota</taxon>
        <taxon>Alphaproteobacteria</taxon>
        <taxon>Parvularculales</taxon>
        <taxon>Parvularculaceae</taxon>
        <taxon>Hyphococcus</taxon>
    </lineage>
</organism>
<sequence length="413" mass="44118">MASIHTLKNGVRVVADPMPGLKTAALGVWVKAGSVDETPEEHGVAHLLEHMAFKGTKTRSALAIAEEIEGVGGYLNAATSHQRTGYYARIMEDDLALGAGLLSDILANPLFDEIELTKEHEVVVQEIGEAADTPDDVVFERLTEAAWGAHPLGRPILGTPESVRAQKPASLRGFMTRCYRPEDMIVAASGAIDEDALLKIVETHFSGFSAGDAGADRTPPRFVGGLLHDERRIEQTHLAIAFPGVASGDEDFFATRLYADVLGGGMSSRLFQKIREDRGLAYSVYAFADGFEQSGLLGAYVNAEASHIPEAATIIRDEMEATAEAMTDEEVARGKTLLRSSLMMGLESPANRIEAASGQLFTFGALMSADEILTRIDAVTIADMQRCAKRALAGPCALSIVGPCNDAAVAKLF</sequence>
<dbReference type="InterPro" id="IPR011765">
    <property type="entry name" value="Pept_M16_N"/>
</dbReference>
<evidence type="ECO:0000256" key="4">
    <source>
        <dbReference type="RuleBase" id="RU004447"/>
    </source>
</evidence>
<dbReference type="Gene3D" id="3.30.830.10">
    <property type="entry name" value="Metalloenzyme, LuxS/M16 peptidase-like"/>
    <property type="match status" value="2"/>
</dbReference>
<keyword evidence="3" id="KW-0645">Protease</keyword>
<dbReference type="InterPro" id="IPR007863">
    <property type="entry name" value="Peptidase_M16_C"/>
</dbReference>